<keyword evidence="2" id="KW-0695">RNA-directed DNA polymerase</keyword>
<proteinExistence type="predicted"/>
<name>A0ABR8C0X9_APHFL</name>
<keyword evidence="3" id="KW-1185">Reference proteome</keyword>
<accession>A0ABR8C0X9</accession>
<dbReference type="Pfam" id="PF13655">
    <property type="entry name" value="RVT_N"/>
    <property type="match status" value="1"/>
</dbReference>
<gene>
    <name evidence="2" type="ORF">H6F99_20475</name>
</gene>
<keyword evidence="2" id="KW-0548">Nucleotidyltransferase</keyword>
<protein>
    <submittedName>
        <fullName evidence="2">Reverse transcriptase N-terminal domain-containing protein</fullName>
    </submittedName>
</protein>
<reference evidence="2 3" key="1">
    <citation type="journal article" date="2020" name="ISME J.">
        <title>Comparative genomics reveals insights into cyanobacterial evolution and habitat adaptation.</title>
        <authorList>
            <person name="Chen M.Y."/>
            <person name="Teng W.K."/>
            <person name="Zhao L."/>
            <person name="Hu C.X."/>
            <person name="Zhou Y.K."/>
            <person name="Han B.P."/>
            <person name="Song L.R."/>
            <person name="Shu W.S."/>
        </authorList>
    </citation>
    <scope>NUCLEOTIDE SEQUENCE [LARGE SCALE GENOMIC DNA]</scope>
    <source>
        <strain evidence="2 3">FACHB-1040</strain>
    </source>
</reference>
<organism evidence="2 3">
    <name type="scientific">Aphanizomenon flos-aquae FACHB-1040</name>
    <dbReference type="NCBI Taxonomy" id="2692887"/>
    <lineage>
        <taxon>Bacteria</taxon>
        <taxon>Bacillati</taxon>
        <taxon>Cyanobacteriota</taxon>
        <taxon>Cyanophyceae</taxon>
        <taxon>Nostocales</taxon>
        <taxon>Aphanizomenonaceae</taxon>
        <taxon>Aphanizomenon</taxon>
    </lineage>
</organism>
<dbReference type="RefSeq" id="WP_190384052.1">
    <property type="nucleotide sequence ID" value="NZ_JACJQT010000066.1"/>
</dbReference>
<feature type="non-terminal residue" evidence="2">
    <location>
        <position position="83"/>
    </location>
</feature>
<dbReference type="GO" id="GO:0003964">
    <property type="term" value="F:RNA-directed DNA polymerase activity"/>
    <property type="evidence" value="ECO:0007669"/>
    <property type="project" value="UniProtKB-KW"/>
</dbReference>
<dbReference type="EMBL" id="JACJQT010000066">
    <property type="protein sequence ID" value="MBD2280561.1"/>
    <property type="molecule type" value="Genomic_DNA"/>
</dbReference>
<comment type="caution">
    <text evidence="2">The sequence shown here is derived from an EMBL/GenBank/DDBJ whole genome shotgun (WGS) entry which is preliminary data.</text>
</comment>
<keyword evidence="2" id="KW-0808">Transferase</keyword>
<evidence type="ECO:0000313" key="2">
    <source>
        <dbReference type="EMBL" id="MBD2280561.1"/>
    </source>
</evidence>
<evidence type="ECO:0000259" key="1">
    <source>
        <dbReference type="Pfam" id="PF13655"/>
    </source>
</evidence>
<dbReference type="Proteomes" id="UP000606721">
    <property type="component" value="Unassembled WGS sequence"/>
</dbReference>
<feature type="domain" description="Reverse transcriptase N-terminal" evidence="1">
    <location>
        <begin position="12"/>
        <end position="82"/>
    </location>
</feature>
<dbReference type="InterPro" id="IPR025960">
    <property type="entry name" value="RVT_N"/>
</dbReference>
<evidence type="ECO:0000313" key="3">
    <source>
        <dbReference type="Proteomes" id="UP000606721"/>
    </source>
</evidence>
<sequence>MIRHRDNSSESWKTLPWKKFRRNLFRLQKRVYKAVQVGDKRKAKSPQKLILKSTAARLLAIRQVSQLNAGKKTAGIDSKKSLN</sequence>